<reference evidence="3 4" key="1">
    <citation type="submission" date="2016-09" db="EMBL/GenBank/DDBJ databases">
        <title>The complete genome sequences of Rhizobium gallicum, symbiovars gallicum and phaseoli, symbionts associated to common bean (Phaseolus vulgaris).</title>
        <authorList>
            <person name="Bustos P."/>
            <person name="Santamaria R.I."/>
            <person name="Perez-Carrascal O.M."/>
            <person name="Juarez S."/>
            <person name="Lozano L."/>
            <person name="Martinez-Flores I."/>
            <person name="Martinez-Romero E."/>
            <person name="Cevallos M."/>
            <person name="Romero D."/>
            <person name="Davila G."/>
            <person name="Gonzalez V."/>
        </authorList>
    </citation>
    <scope>NUCLEOTIDE SEQUENCE [LARGE SCALE GENOMIC DNA]</scope>
    <source>
        <strain evidence="3 4">IE4872</strain>
        <plasmid evidence="4">prgalie4872d</plasmid>
    </source>
</reference>
<dbReference type="OrthoDB" id="8959163at2"/>
<geneLocation type="plasmid" evidence="4">
    <name>prgalie4872d</name>
</geneLocation>
<protein>
    <submittedName>
        <fullName evidence="3">Short-chain dehydrogenase/reductase SDR family protein</fullName>
    </submittedName>
</protein>
<dbReference type="AlphaFoldDB" id="A0A1L5NS10"/>
<proteinExistence type="inferred from homology"/>
<dbReference type="PRINTS" id="PR00081">
    <property type="entry name" value="GDHRDH"/>
</dbReference>
<dbReference type="PANTHER" id="PTHR42879:SF2">
    <property type="entry name" value="3-OXOACYL-[ACYL-CARRIER-PROTEIN] REDUCTASE FABG"/>
    <property type="match status" value="1"/>
</dbReference>
<dbReference type="InterPro" id="IPR036291">
    <property type="entry name" value="NAD(P)-bd_dom_sf"/>
</dbReference>
<evidence type="ECO:0000313" key="4">
    <source>
        <dbReference type="Proteomes" id="UP000184749"/>
    </source>
</evidence>
<keyword evidence="2" id="KW-0560">Oxidoreductase</keyword>
<organism evidence="3 4">
    <name type="scientific">Rhizobium gallicum</name>
    <dbReference type="NCBI Taxonomy" id="56730"/>
    <lineage>
        <taxon>Bacteria</taxon>
        <taxon>Pseudomonadati</taxon>
        <taxon>Pseudomonadota</taxon>
        <taxon>Alphaproteobacteria</taxon>
        <taxon>Hyphomicrobiales</taxon>
        <taxon>Rhizobiaceae</taxon>
        <taxon>Rhizobium/Agrobacterium group</taxon>
        <taxon>Rhizobium</taxon>
    </lineage>
</organism>
<dbReference type="EMBL" id="CP017105">
    <property type="protein sequence ID" value="APO70683.1"/>
    <property type="molecule type" value="Genomic_DNA"/>
</dbReference>
<dbReference type="Gene3D" id="3.40.50.720">
    <property type="entry name" value="NAD(P)-binding Rossmann-like Domain"/>
    <property type="match status" value="1"/>
</dbReference>
<comment type="similarity">
    <text evidence="1">Belongs to the short-chain dehydrogenases/reductases (SDR) family.</text>
</comment>
<evidence type="ECO:0000256" key="1">
    <source>
        <dbReference type="ARBA" id="ARBA00006484"/>
    </source>
</evidence>
<name>A0A1L5NS10_9HYPH</name>
<dbReference type="SUPFAM" id="SSF51735">
    <property type="entry name" value="NAD(P)-binding Rossmann-fold domains"/>
    <property type="match status" value="1"/>
</dbReference>
<dbReference type="InterPro" id="IPR050259">
    <property type="entry name" value="SDR"/>
</dbReference>
<accession>A0A1L5NS10</accession>
<sequence>MAIDLGLEGKSAVVVGVGPGIGRESARLLAEAGAFVFCLDINAEAARATSDALNAAGGVAAPFVADVLSRKDVREIFDIIADRQGGIDIMVNVVGIAGAKRFLDVNDEDWARQMDMNLRQQFIVAQETVFRMQGKGGSIIMIGTINAVRSSPSQVAYGAAKAGLISMARTIAVEHGGEKIRCNVVSPGVTLTPRIENYFDRMGNAEDFRAMIPLGRLGTAVEIGKTVLYLASDLASNVTGQTILCDGGWSINYPLPSLQALPPATPTA</sequence>
<dbReference type="FunFam" id="3.40.50.720:FF:000084">
    <property type="entry name" value="Short-chain dehydrogenase reductase"/>
    <property type="match status" value="1"/>
</dbReference>
<evidence type="ECO:0000313" key="3">
    <source>
        <dbReference type="EMBL" id="APO70683.1"/>
    </source>
</evidence>
<dbReference type="InterPro" id="IPR002347">
    <property type="entry name" value="SDR_fam"/>
</dbReference>
<dbReference type="PRINTS" id="PR00080">
    <property type="entry name" value="SDRFAMILY"/>
</dbReference>
<evidence type="ECO:0000256" key="2">
    <source>
        <dbReference type="ARBA" id="ARBA00023002"/>
    </source>
</evidence>
<dbReference type="Proteomes" id="UP000184749">
    <property type="component" value="Plasmid pRgalIE4872d"/>
</dbReference>
<dbReference type="CDD" id="cd05233">
    <property type="entry name" value="SDR_c"/>
    <property type="match status" value="1"/>
</dbReference>
<gene>
    <name evidence="3" type="ORF">IE4872_PD00141</name>
</gene>
<dbReference type="Pfam" id="PF13561">
    <property type="entry name" value="adh_short_C2"/>
    <property type="match status" value="1"/>
</dbReference>
<dbReference type="GO" id="GO:0016491">
    <property type="term" value="F:oxidoreductase activity"/>
    <property type="evidence" value="ECO:0007669"/>
    <property type="project" value="UniProtKB-KW"/>
</dbReference>
<dbReference type="PANTHER" id="PTHR42879">
    <property type="entry name" value="3-OXOACYL-(ACYL-CARRIER-PROTEIN) REDUCTASE"/>
    <property type="match status" value="1"/>
</dbReference>
<keyword evidence="3" id="KW-0614">Plasmid</keyword>
<dbReference type="RefSeq" id="WP_074071149.1">
    <property type="nucleotide sequence ID" value="NZ_CP017105.1"/>
</dbReference>